<gene>
    <name evidence="1" type="ORF">BVG79_p1000069</name>
</gene>
<name>A0A1W6P3A4_9RHOB</name>
<geneLocation type="plasmid" evidence="1">
    <name>unnamed1</name>
</geneLocation>
<protein>
    <submittedName>
        <fullName evidence="1">Uncharacterized protein</fullName>
    </submittedName>
</protein>
<dbReference type="KEGG" id="kro:BVG79_p1000069"/>
<accession>A0A1W6P3A4</accession>
<dbReference type="Proteomes" id="UP000242447">
    <property type="component" value="Plasmid unnamed1"/>
</dbReference>
<proteinExistence type="predicted"/>
<dbReference type="EMBL" id="CP019938">
    <property type="protein sequence ID" value="ARO15871.1"/>
    <property type="molecule type" value="Genomic_DNA"/>
</dbReference>
<dbReference type="AlphaFoldDB" id="A0A1W6P3A4"/>
<organism evidence="1 2">
    <name type="scientific">Ketogulonicigenium robustum</name>
    <dbReference type="NCBI Taxonomy" id="92947"/>
    <lineage>
        <taxon>Bacteria</taxon>
        <taxon>Pseudomonadati</taxon>
        <taxon>Pseudomonadota</taxon>
        <taxon>Alphaproteobacteria</taxon>
        <taxon>Rhodobacterales</taxon>
        <taxon>Roseobacteraceae</taxon>
        <taxon>Ketogulonicigenium</taxon>
    </lineage>
</organism>
<reference evidence="1 2" key="1">
    <citation type="submission" date="2017-02" db="EMBL/GenBank/DDBJ databases">
        <title>Ketogulonicigenium robustum SPU B003 Genome sequencing and assembly.</title>
        <authorList>
            <person name="Li Y."/>
            <person name="Liu L."/>
            <person name="Wang C."/>
            <person name="Zhang M."/>
            <person name="Zhang T."/>
            <person name="Zhang Y."/>
        </authorList>
    </citation>
    <scope>NUCLEOTIDE SEQUENCE [LARGE SCALE GENOMIC DNA]</scope>
    <source>
        <strain evidence="1 2">SPU_B003</strain>
        <plasmid evidence="1 2">unnamed1</plasmid>
    </source>
</reference>
<sequence length="56" mass="6146">MASRVGDICVDLAPCFPRSFEDMKRIDPKANSPHIGVMAHITRPTHVEQTVITQAG</sequence>
<keyword evidence="1" id="KW-0614">Plasmid</keyword>
<evidence type="ECO:0000313" key="2">
    <source>
        <dbReference type="Proteomes" id="UP000242447"/>
    </source>
</evidence>
<evidence type="ECO:0000313" key="1">
    <source>
        <dbReference type="EMBL" id="ARO15871.1"/>
    </source>
</evidence>
<keyword evidence="2" id="KW-1185">Reference proteome</keyword>